<keyword evidence="2" id="KW-0812">Transmembrane</keyword>
<dbReference type="AlphaFoldDB" id="A0A2Z4JA75"/>
<dbReference type="Proteomes" id="UP000249616">
    <property type="component" value="Chromosome"/>
</dbReference>
<keyword evidence="2" id="KW-0472">Membrane</keyword>
<feature type="transmembrane region" description="Helical" evidence="2">
    <location>
        <begin position="107"/>
        <end position="127"/>
    </location>
</feature>
<dbReference type="KEGG" id="scad:DN051_37235"/>
<evidence type="ECO:0000313" key="3">
    <source>
        <dbReference type="EMBL" id="AWW41608.1"/>
    </source>
</evidence>
<accession>A0A2Z4JA75</accession>
<protein>
    <submittedName>
        <fullName evidence="3">Uncharacterized protein</fullName>
    </submittedName>
</protein>
<feature type="transmembrane region" description="Helical" evidence="2">
    <location>
        <begin position="76"/>
        <end position="95"/>
    </location>
</feature>
<dbReference type="EMBL" id="CP030073">
    <property type="protein sequence ID" value="AWW41608.1"/>
    <property type="molecule type" value="Genomic_DNA"/>
</dbReference>
<keyword evidence="2" id="KW-1133">Transmembrane helix</keyword>
<dbReference type="RefSeq" id="WP_112441174.1">
    <property type="nucleotide sequence ID" value="NZ_CP030073.1"/>
</dbReference>
<proteinExistence type="predicted"/>
<keyword evidence="4" id="KW-1185">Reference proteome</keyword>
<evidence type="ECO:0000256" key="1">
    <source>
        <dbReference type="SAM" id="MobiDB-lite"/>
    </source>
</evidence>
<sequence length="155" mass="16963">MRLPLRVVLWIYIAFNLLQTVVLVFAPEVTDRAYLGGELTPTRHFQWYAVAGYHVLIIAVTIVAMGLKQAADRRKIIIINALMYILWDATSQLAYWGSTIGMATADLLTNSGVSIATGILLLVVAWLDRDAESVNSLALQGDGPPSVEEEGGKFS</sequence>
<reference evidence="3 4" key="1">
    <citation type="journal article" date="2019" name="Int. J. Syst. Evol. Microbiol.">
        <title>Streptomyces cadmiisoli sp. nov., a novel actinomycete isolated from cadmium-contaminated soil.</title>
        <authorList>
            <person name="Li K."/>
            <person name="Tang X."/>
            <person name="Zhao J."/>
            <person name="Guo Y."/>
            <person name="Tang Y."/>
            <person name="Gao J."/>
        </authorList>
    </citation>
    <scope>NUCLEOTIDE SEQUENCE [LARGE SCALE GENOMIC DNA]</scope>
    <source>
        <strain evidence="3 4">ZFG47</strain>
    </source>
</reference>
<organism evidence="3 4">
    <name type="scientific">Streptomyces cadmiisoli</name>
    <dbReference type="NCBI Taxonomy" id="2184053"/>
    <lineage>
        <taxon>Bacteria</taxon>
        <taxon>Bacillati</taxon>
        <taxon>Actinomycetota</taxon>
        <taxon>Actinomycetes</taxon>
        <taxon>Kitasatosporales</taxon>
        <taxon>Streptomycetaceae</taxon>
        <taxon>Streptomyces</taxon>
        <taxon>Streptomyces aurantiacus group</taxon>
    </lineage>
</organism>
<evidence type="ECO:0000256" key="2">
    <source>
        <dbReference type="SAM" id="Phobius"/>
    </source>
</evidence>
<feature type="transmembrane region" description="Helical" evidence="2">
    <location>
        <begin position="45"/>
        <end position="64"/>
    </location>
</feature>
<feature type="transmembrane region" description="Helical" evidence="2">
    <location>
        <begin position="7"/>
        <end position="25"/>
    </location>
</feature>
<evidence type="ECO:0000313" key="4">
    <source>
        <dbReference type="Proteomes" id="UP000249616"/>
    </source>
</evidence>
<name>A0A2Z4JA75_9ACTN</name>
<gene>
    <name evidence="3" type="ORF">DN051_37235</name>
</gene>
<feature type="region of interest" description="Disordered" evidence="1">
    <location>
        <begin position="136"/>
        <end position="155"/>
    </location>
</feature>